<evidence type="ECO:0000256" key="5">
    <source>
        <dbReference type="ARBA" id="ARBA00022475"/>
    </source>
</evidence>
<dbReference type="GO" id="GO:0051707">
    <property type="term" value="P:response to other organism"/>
    <property type="evidence" value="ECO:0007669"/>
    <property type="project" value="UniProtKB-ARBA"/>
</dbReference>
<name>A0AAV1DI54_OLDCO</name>
<dbReference type="SMART" id="SM00369">
    <property type="entry name" value="LRR_TYP"/>
    <property type="match status" value="7"/>
</dbReference>
<dbReference type="InterPro" id="IPR000719">
    <property type="entry name" value="Prot_kinase_dom"/>
</dbReference>
<dbReference type="PROSITE" id="PS00108">
    <property type="entry name" value="PROTEIN_KINASE_ST"/>
    <property type="match status" value="1"/>
</dbReference>
<evidence type="ECO:0000256" key="25">
    <source>
        <dbReference type="SAM" id="SignalP"/>
    </source>
</evidence>
<evidence type="ECO:0000256" key="18">
    <source>
        <dbReference type="ARBA" id="ARBA00023136"/>
    </source>
</evidence>
<dbReference type="PROSITE" id="PS51257">
    <property type="entry name" value="PROKAR_LIPOPROTEIN"/>
    <property type="match status" value="1"/>
</dbReference>
<comment type="similarity">
    <text evidence="2">Belongs to the protein kinase superfamily. Ser/Thr protein kinase family.</text>
</comment>
<evidence type="ECO:0000256" key="10">
    <source>
        <dbReference type="ARBA" id="ARBA00022692"/>
    </source>
</evidence>
<evidence type="ECO:0000256" key="22">
    <source>
        <dbReference type="ARBA" id="ARBA00048679"/>
    </source>
</evidence>
<evidence type="ECO:0000256" key="9">
    <source>
        <dbReference type="ARBA" id="ARBA00022679"/>
    </source>
</evidence>
<evidence type="ECO:0000256" key="21">
    <source>
        <dbReference type="ARBA" id="ARBA00047899"/>
    </source>
</evidence>
<keyword evidence="9" id="KW-0808">Transferase</keyword>
<dbReference type="FunFam" id="3.80.10.10:FF:000383">
    <property type="entry name" value="Leucine-rich repeat receptor protein kinase EMS1"/>
    <property type="match status" value="1"/>
</dbReference>
<evidence type="ECO:0000256" key="6">
    <source>
        <dbReference type="ARBA" id="ARBA00022527"/>
    </source>
</evidence>
<dbReference type="SUPFAM" id="SSF52047">
    <property type="entry name" value="RNI-like"/>
    <property type="match status" value="2"/>
</dbReference>
<dbReference type="EC" id="2.7.11.1" evidence="3"/>
<comment type="catalytic activity">
    <reaction evidence="22">
        <text>L-seryl-[protein] + ATP = O-phospho-L-seryl-[protein] + ADP + H(+)</text>
        <dbReference type="Rhea" id="RHEA:17989"/>
        <dbReference type="Rhea" id="RHEA-COMP:9863"/>
        <dbReference type="Rhea" id="RHEA-COMP:11604"/>
        <dbReference type="ChEBI" id="CHEBI:15378"/>
        <dbReference type="ChEBI" id="CHEBI:29999"/>
        <dbReference type="ChEBI" id="CHEBI:30616"/>
        <dbReference type="ChEBI" id="CHEBI:83421"/>
        <dbReference type="ChEBI" id="CHEBI:456216"/>
        <dbReference type="EC" id="2.7.11.1"/>
    </reaction>
</comment>
<dbReference type="GO" id="GO:0033612">
    <property type="term" value="F:receptor serine/threonine kinase binding"/>
    <property type="evidence" value="ECO:0007669"/>
    <property type="project" value="TreeGrafter"/>
</dbReference>
<dbReference type="GO" id="GO:0030154">
    <property type="term" value="P:cell differentiation"/>
    <property type="evidence" value="ECO:0007669"/>
    <property type="project" value="UniProtKB-KW"/>
</dbReference>
<gene>
    <name evidence="27" type="ORF">OLC1_LOCUS15838</name>
</gene>
<evidence type="ECO:0000256" key="17">
    <source>
        <dbReference type="ARBA" id="ARBA00022989"/>
    </source>
</evidence>
<evidence type="ECO:0000256" key="23">
    <source>
        <dbReference type="PROSITE-ProRule" id="PRU10141"/>
    </source>
</evidence>
<keyword evidence="10 24" id="KW-0812">Transmembrane</keyword>
<dbReference type="Proteomes" id="UP001161247">
    <property type="component" value="Chromosome 5"/>
</dbReference>
<dbReference type="GO" id="GO:0005886">
    <property type="term" value="C:plasma membrane"/>
    <property type="evidence" value="ECO:0007669"/>
    <property type="project" value="UniProtKB-SubCell"/>
</dbReference>
<dbReference type="InterPro" id="IPR032675">
    <property type="entry name" value="LRR_dom_sf"/>
</dbReference>
<keyword evidence="20" id="KW-0325">Glycoprotein</keyword>
<keyword evidence="15" id="KW-0221">Differentiation</keyword>
<evidence type="ECO:0000256" key="11">
    <source>
        <dbReference type="ARBA" id="ARBA00022729"/>
    </source>
</evidence>
<keyword evidence="28" id="KW-1185">Reference proteome</keyword>
<evidence type="ECO:0000256" key="3">
    <source>
        <dbReference type="ARBA" id="ARBA00012513"/>
    </source>
</evidence>
<keyword evidence="13 23" id="KW-0547">Nucleotide-binding</keyword>
<keyword evidence="16 23" id="KW-0067">ATP-binding</keyword>
<dbReference type="InterPro" id="IPR050647">
    <property type="entry name" value="Plant_LRR-RLKs"/>
</dbReference>
<dbReference type="Pfam" id="PF00069">
    <property type="entry name" value="Pkinase"/>
    <property type="match status" value="1"/>
</dbReference>
<dbReference type="Pfam" id="PF23598">
    <property type="entry name" value="LRR_14"/>
    <property type="match status" value="1"/>
</dbReference>
<dbReference type="Gene3D" id="3.30.200.20">
    <property type="entry name" value="Phosphorylase Kinase, domain 1"/>
    <property type="match status" value="1"/>
</dbReference>
<evidence type="ECO:0000256" key="19">
    <source>
        <dbReference type="ARBA" id="ARBA00023170"/>
    </source>
</evidence>
<dbReference type="FunFam" id="3.80.10.10:FF:000410">
    <property type="entry name" value="Leucine-rich repeat receptor-like protein kinase PXL1"/>
    <property type="match status" value="1"/>
</dbReference>
<evidence type="ECO:0000256" key="14">
    <source>
        <dbReference type="ARBA" id="ARBA00022777"/>
    </source>
</evidence>
<dbReference type="InterPro" id="IPR017441">
    <property type="entry name" value="Protein_kinase_ATP_BS"/>
</dbReference>
<keyword evidence="17 24" id="KW-1133">Transmembrane helix</keyword>
<organism evidence="27 28">
    <name type="scientific">Oldenlandia corymbosa var. corymbosa</name>
    <dbReference type="NCBI Taxonomy" id="529605"/>
    <lineage>
        <taxon>Eukaryota</taxon>
        <taxon>Viridiplantae</taxon>
        <taxon>Streptophyta</taxon>
        <taxon>Embryophyta</taxon>
        <taxon>Tracheophyta</taxon>
        <taxon>Spermatophyta</taxon>
        <taxon>Magnoliopsida</taxon>
        <taxon>eudicotyledons</taxon>
        <taxon>Gunneridae</taxon>
        <taxon>Pentapetalae</taxon>
        <taxon>asterids</taxon>
        <taxon>lamiids</taxon>
        <taxon>Gentianales</taxon>
        <taxon>Rubiaceae</taxon>
        <taxon>Rubioideae</taxon>
        <taxon>Spermacoceae</taxon>
        <taxon>Hedyotis-Oldenlandia complex</taxon>
        <taxon>Oldenlandia</taxon>
    </lineage>
</organism>
<dbReference type="Gene3D" id="1.10.510.10">
    <property type="entry name" value="Transferase(Phosphotransferase) domain 1"/>
    <property type="match status" value="1"/>
</dbReference>
<reference evidence="27" key="1">
    <citation type="submission" date="2023-03" db="EMBL/GenBank/DDBJ databases">
        <authorList>
            <person name="Julca I."/>
        </authorList>
    </citation>
    <scope>NUCLEOTIDE SEQUENCE</scope>
</reference>
<keyword evidence="18 24" id="KW-0472">Membrane</keyword>
<dbReference type="AlphaFoldDB" id="A0AAV1DI54"/>
<dbReference type="FunFam" id="3.30.200.20:FF:000444">
    <property type="entry name" value="MDIS1-interacting receptor like kinase 1"/>
    <property type="match status" value="1"/>
</dbReference>
<feature type="domain" description="Protein kinase" evidence="26">
    <location>
        <begin position="711"/>
        <end position="994"/>
    </location>
</feature>
<evidence type="ECO:0000313" key="28">
    <source>
        <dbReference type="Proteomes" id="UP001161247"/>
    </source>
</evidence>
<dbReference type="PROSITE" id="PS00107">
    <property type="entry name" value="PROTEIN_KINASE_ATP"/>
    <property type="match status" value="1"/>
</dbReference>
<dbReference type="FunFam" id="1.10.510.10:FF:000400">
    <property type="entry name" value="MDIS1-interacting receptor like kinase 1"/>
    <property type="match status" value="1"/>
</dbReference>
<evidence type="ECO:0000256" key="7">
    <source>
        <dbReference type="ARBA" id="ARBA00022553"/>
    </source>
</evidence>
<dbReference type="InterPro" id="IPR055414">
    <property type="entry name" value="LRR_R13L4/SHOC2-like"/>
</dbReference>
<dbReference type="InterPro" id="IPR008271">
    <property type="entry name" value="Ser/Thr_kinase_AS"/>
</dbReference>
<proteinExistence type="inferred from homology"/>
<evidence type="ECO:0000256" key="8">
    <source>
        <dbReference type="ARBA" id="ARBA00022614"/>
    </source>
</evidence>
<dbReference type="Pfam" id="PF13855">
    <property type="entry name" value="LRR_8"/>
    <property type="match status" value="1"/>
</dbReference>
<dbReference type="InterPro" id="IPR011009">
    <property type="entry name" value="Kinase-like_dom_sf"/>
</dbReference>
<keyword evidence="12" id="KW-0677">Repeat</keyword>
<dbReference type="GO" id="GO:0006952">
    <property type="term" value="P:defense response"/>
    <property type="evidence" value="ECO:0007669"/>
    <property type="project" value="UniProtKB-ARBA"/>
</dbReference>
<evidence type="ECO:0000313" key="27">
    <source>
        <dbReference type="EMBL" id="CAI9107546.1"/>
    </source>
</evidence>
<evidence type="ECO:0000256" key="24">
    <source>
        <dbReference type="SAM" id="Phobius"/>
    </source>
</evidence>
<comment type="catalytic activity">
    <reaction evidence="21">
        <text>L-threonyl-[protein] + ATP = O-phospho-L-threonyl-[protein] + ADP + H(+)</text>
        <dbReference type="Rhea" id="RHEA:46608"/>
        <dbReference type="Rhea" id="RHEA-COMP:11060"/>
        <dbReference type="Rhea" id="RHEA-COMP:11605"/>
        <dbReference type="ChEBI" id="CHEBI:15378"/>
        <dbReference type="ChEBI" id="CHEBI:30013"/>
        <dbReference type="ChEBI" id="CHEBI:30616"/>
        <dbReference type="ChEBI" id="CHEBI:61977"/>
        <dbReference type="ChEBI" id="CHEBI:456216"/>
        <dbReference type="EC" id="2.7.11.1"/>
    </reaction>
</comment>
<evidence type="ECO:0000256" key="4">
    <source>
        <dbReference type="ARBA" id="ARBA00022473"/>
    </source>
</evidence>
<dbReference type="PROSITE" id="PS50011">
    <property type="entry name" value="PROTEIN_KINASE_DOM"/>
    <property type="match status" value="1"/>
</dbReference>
<evidence type="ECO:0000259" key="26">
    <source>
        <dbReference type="PROSITE" id="PS50011"/>
    </source>
</evidence>
<keyword evidence="7" id="KW-0597">Phosphoprotein</keyword>
<keyword evidence="8" id="KW-0433">Leucine-rich repeat</keyword>
<evidence type="ECO:0000256" key="15">
    <source>
        <dbReference type="ARBA" id="ARBA00022782"/>
    </source>
</evidence>
<sequence>MKFYIPFLLCFIIYCFIAGCNHCFAAQVADQKDEVSALLSIKAGFIDPLDHLQDWKVADSSSAAAHCNWTGVQCNSNGAVQKLDLSHMNLSGIVSDDIQILQSLTSLNLCGNGFNSPLPKSLTNLIGLVSIDLSQNNFVDGFPAGLGRAAGLLTLNISSNNFSGSLPEDFGNLTTLETLDLRGNFFEGSIPISYKNLGKLKFLGLSGNNLSGQLPPELGELSSLETIVIGYNDFHGGIPAEFGNMTSLKYLDLAVGNLGGQIPEELGKLPKLETMFLYNNNFEGKIPSSVGNISSLLQLDLSDNMLTGEIPSEISNLRNLQLLNLMCNQLSGSIPAGLADLTELSVFELWNNTLSGPLPVDLGRNSPLQWLDISSNSFSGSIPDTLCSKGNLTKLILFSNAFSGPIPTTLSSCMSLVRVRMHNNLLSGTIPVGFGKLDKLQRLELANNSLTGQIPSDISLSTSLSFIDLSKNHLQSSLPSSILSISNLQSLIVSGNKLVGQIPDQFQDCPSLSVLDLSSNHFTGNIPASIASCEKLVTLNLRGNQLTGTIPREIAKMPTLAVLDLSNNSLTGGIPENIGNSPALETLNVSYNRLEGPVPSNGMLRTINPDDLVGNAGLCGGVLPPCSHSAAYTAKQNLHAKHIIYGWLIGTAALLALVLAGLGARTLYQRWYEDGSCFKERFEVHSSSDWPWRLKAFQRLGFNSNDLLACIKESNVIGMGATGLVYKAEIPRQNTVVAVKKLWRAGTDVEMGSSDDLVGEVNVLGKLRHRNIVRLLGLLHNDTEAMIVYEYMQNGSLWDALHGKQAGKLLVDWVSRYNIALGVAQGLAYLHHDCHPPVIHRDVKSNNILLDANLEARIADFGLAKMMVKKNETVSMVAGSYGYIAPEYGYTLKVDEKSDIYSYGVVLMELLTGRKPLDPEFGESVDIVEWIRLKIRDNKSLETTLDPSVGSTKHVQEEMLLVLRIAILCTAKLPKDRPSMRDVITMLGEAKPRRKGTSNLGNDVTNKDNPVFSTAPVNGIL</sequence>
<evidence type="ECO:0000256" key="2">
    <source>
        <dbReference type="ARBA" id="ARBA00008684"/>
    </source>
</evidence>
<evidence type="ECO:0000256" key="1">
    <source>
        <dbReference type="ARBA" id="ARBA00004251"/>
    </source>
</evidence>
<keyword evidence="14" id="KW-0418">Kinase</keyword>
<dbReference type="Pfam" id="PF08263">
    <property type="entry name" value="LRRNT_2"/>
    <property type="match status" value="1"/>
</dbReference>
<dbReference type="InterPro" id="IPR003591">
    <property type="entry name" value="Leu-rich_rpt_typical-subtyp"/>
</dbReference>
<evidence type="ECO:0000256" key="20">
    <source>
        <dbReference type="ARBA" id="ARBA00023180"/>
    </source>
</evidence>
<keyword evidence="19" id="KW-0675">Receptor</keyword>
<keyword evidence="6" id="KW-0723">Serine/threonine-protein kinase</keyword>
<dbReference type="SMART" id="SM00220">
    <property type="entry name" value="S_TKc"/>
    <property type="match status" value="1"/>
</dbReference>
<feature type="transmembrane region" description="Helical" evidence="24">
    <location>
        <begin position="644"/>
        <end position="664"/>
    </location>
</feature>
<evidence type="ECO:0000256" key="12">
    <source>
        <dbReference type="ARBA" id="ARBA00022737"/>
    </source>
</evidence>
<dbReference type="InterPro" id="IPR001611">
    <property type="entry name" value="Leu-rich_rpt"/>
</dbReference>
<evidence type="ECO:0000256" key="13">
    <source>
        <dbReference type="ARBA" id="ARBA00022741"/>
    </source>
</evidence>
<dbReference type="InterPro" id="IPR013210">
    <property type="entry name" value="LRR_N_plant-typ"/>
</dbReference>
<dbReference type="PANTHER" id="PTHR48056">
    <property type="entry name" value="LRR RECEPTOR-LIKE SERINE/THREONINE-PROTEIN KINASE-RELATED"/>
    <property type="match status" value="1"/>
</dbReference>
<dbReference type="FunFam" id="3.80.10.10:FF:000412">
    <property type="entry name" value="Leucine-rich repeat receptor-like protein kinase PXL1"/>
    <property type="match status" value="1"/>
</dbReference>
<accession>A0AAV1DI54</accession>
<dbReference type="PANTHER" id="PTHR48056:SF26">
    <property type="entry name" value="MDIS1-INTERACTING RECEPTOR LIKE KINASE 1"/>
    <property type="match status" value="1"/>
</dbReference>
<keyword evidence="4" id="KW-0217">Developmental protein</keyword>
<dbReference type="FunFam" id="3.80.10.10:FF:000297">
    <property type="entry name" value="Leucine-rich repeat receptor-like protein kinase PXL1"/>
    <property type="match status" value="1"/>
</dbReference>
<dbReference type="EMBL" id="OX459122">
    <property type="protein sequence ID" value="CAI9107546.1"/>
    <property type="molecule type" value="Genomic_DNA"/>
</dbReference>
<dbReference type="GO" id="GO:0005524">
    <property type="term" value="F:ATP binding"/>
    <property type="evidence" value="ECO:0007669"/>
    <property type="project" value="UniProtKB-UniRule"/>
</dbReference>
<evidence type="ECO:0000256" key="16">
    <source>
        <dbReference type="ARBA" id="ARBA00022840"/>
    </source>
</evidence>
<dbReference type="GO" id="GO:0004674">
    <property type="term" value="F:protein serine/threonine kinase activity"/>
    <property type="evidence" value="ECO:0007669"/>
    <property type="project" value="UniProtKB-KW"/>
</dbReference>
<dbReference type="Pfam" id="PF00560">
    <property type="entry name" value="LRR_1"/>
    <property type="match status" value="6"/>
</dbReference>
<feature type="signal peptide" evidence="25">
    <location>
        <begin position="1"/>
        <end position="25"/>
    </location>
</feature>
<dbReference type="SUPFAM" id="SSF56112">
    <property type="entry name" value="Protein kinase-like (PK-like)"/>
    <property type="match status" value="1"/>
</dbReference>
<feature type="binding site" evidence="23">
    <location>
        <position position="741"/>
    </location>
    <ligand>
        <name>ATP</name>
        <dbReference type="ChEBI" id="CHEBI:30616"/>
    </ligand>
</feature>
<dbReference type="Gene3D" id="3.80.10.10">
    <property type="entry name" value="Ribonuclease Inhibitor"/>
    <property type="match status" value="3"/>
</dbReference>
<keyword evidence="5" id="KW-1003">Cell membrane</keyword>
<comment type="subcellular location">
    <subcellularLocation>
        <location evidence="1">Cell membrane</location>
        <topology evidence="1">Single-pass type I membrane protein</topology>
    </subcellularLocation>
</comment>
<feature type="chain" id="PRO_5043673443" description="non-specific serine/threonine protein kinase" evidence="25">
    <location>
        <begin position="26"/>
        <end position="1021"/>
    </location>
</feature>
<protein>
    <recommendedName>
        <fullName evidence="3">non-specific serine/threonine protein kinase</fullName>
        <ecNumber evidence="3">2.7.11.1</ecNumber>
    </recommendedName>
</protein>
<dbReference type="GO" id="GO:0010087">
    <property type="term" value="P:phloem or xylem histogenesis"/>
    <property type="evidence" value="ECO:0007669"/>
    <property type="project" value="UniProtKB-ARBA"/>
</dbReference>
<keyword evidence="11 25" id="KW-0732">Signal</keyword>